<keyword evidence="2" id="KW-0808">Transferase</keyword>
<protein>
    <submittedName>
        <fullName evidence="2">GNAT family N-acetyltransferase</fullName>
    </submittedName>
</protein>
<name>A0A4U3M4I3_9ACTN</name>
<evidence type="ECO:0000313" key="2">
    <source>
        <dbReference type="EMBL" id="TKK83728.1"/>
    </source>
</evidence>
<reference evidence="2 3" key="1">
    <citation type="submission" date="2019-04" db="EMBL/GenBank/DDBJ databases">
        <title>Herbidospora sp. NEAU-GS14.nov., a novel actinomycete isolated from soil.</title>
        <authorList>
            <person name="Han L."/>
        </authorList>
    </citation>
    <scope>NUCLEOTIDE SEQUENCE [LARGE SCALE GENOMIC DNA]</scope>
    <source>
        <strain evidence="2 3">NEAU-GS14</strain>
    </source>
</reference>
<dbReference type="Gene3D" id="3.40.630.30">
    <property type="match status" value="1"/>
</dbReference>
<evidence type="ECO:0000313" key="3">
    <source>
        <dbReference type="Proteomes" id="UP000308705"/>
    </source>
</evidence>
<dbReference type="PROSITE" id="PS51186">
    <property type="entry name" value="GNAT"/>
    <property type="match status" value="1"/>
</dbReference>
<dbReference type="SUPFAM" id="SSF55729">
    <property type="entry name" value="Acyl-CoA N-acyltransferases (Nat)"/>
    <property type="match status" value="1"/>
</dbReference>
<proteinExistence type="predicted"/>
<organism evidence="2 3">
    <name type="scientific">Herbidospora galbida</name>
    <dbReference type="NCBI Taxonomy" id="2575442"/>
    <lineage>
        <taxon>Bacteria</taxon>
        <taxon>Bacillati</taxon>
        <taxon>Actinomycetota</taxon>
        <taxon>Actinomycetes</taxon>
        <taxon>Streptosporangiales</taxon>
        <taxon>Streptosporangiaceae</taxon>
        <taxon>Herbidospora</taxon>
    </lineage>
</organism>
<feature type="domain" description="N-acetyltransferase" evidence="1">
    <location>
        <begin position="123"/>
        <end position="272"/>
    </location>
</feature>
<gene>
    <name evidence="2" type="ORF">FDA94_32610</name>
</gene>
<evidence type="ECO:0000259" key="1">
    <source>
        <dbReference type="PROSITE" id="PS51186"/>
    </source>
</evidence>
<dbReference type="InterPro" id="IPR000182">
    <property type="entry name" value="GNAT_dom"/>
</dbReference>
<dbReference type="GO" id="GO:0016747">
    <property type="term" value="F:acyltransferase activity, transferring groups other than amino-acyl groups"/>
    <property type="evidence" value="ECO:0007669"/>
    <property type="project" value="InterPro"/>
</dbReference>
<sequence>MGFMMTLRDMQDLTSRLWFPGARWHVGDLAWGLRQHTGREHEWPTKVWRSDGEVVAWGWAELPGHLNLQAVDEHWAGEVLDWFAGITEPEGVVVSSAEPHLMRAVEKRGFVPREGPFFLQLARNLDALPEPATACHPVTDVAGRVRAHREAFYPSRVTEESYRNVQATRPYRRELDVVADVDGQTAAYCLAWLDESRKAVLIEPVGTVPDHRGRGLARDVCLAALHTAKALGAEIATVSPRGDDAYPIPARLYRSMGFTQVARTVHYGVARG</sequence>
<dbReference type="Pfam" id="PF00583">
    <property type="entry name" value="Acetyltransf_1"/>
    <property type="match status" value="1"/>
</dbReference>
<dbReference type="Proteomes" id="UP000308705">
    <property type="component" value="Unassembled WGS sequence"/>
</dbReference>
<dbReference type="AlphaFoldDB" id="A0A4U3M4I3"/>
<dbReference type="CDD" id="cd04301">
    <property type="entry name" value="NAT_SF"/>
    <property type="match status" value="1"/>
</dbReference>
<accession>A0A4U3M4I3</accession>
<dbReference type="OrthoDB" id="3771710at2"/>
<dbReference type="InterPro" id="IPR016181">
    <property type="entry name" value="Acyl_CoA_acyltransferase"/>
</dbReference>
<keyword evidence="3" id="KW-1185">Reference proteome</keyword>
<comment type="caution">
    <text evidence="2">The sequence shown here is derived from an EMBL/GenBank/DDBJ whole genome shotgun (WGS) entry which is preliminary data.</text>
</comment>
<dbReference type="EMBL" id="SZQA01000042">
    <property type="protein sequence ID" value="TKK83728.1"/>
    <property type="molecule type" value="Genomic_DNA"/>
</dbReference>